<proteinExistence type="predicted"/>
<keyword evidence="3" id="KW-1185">Reference proteome</keyword>
<evidence type="ECO:0000259" key="1">
    <source>
        <dbReference type="Pfam" id="PF26309"/>
    </source>
</evidence>
<dbReference type="InterPro" id="IPR058395">
    <property type="entry name" value="DUF8082"/>
</dbReference>
<comment type="caution">
    <text evidence="2">The sequence shown here is derived from an EMBL/GenBank/DDBJ whole genome shotgun (WGS) entry which is preliminary data.</text>
</comment>
<sequence>MSNEFRPLIEILRELKTLISQKASGFLFVVTEENHSCTIRVQGGVVEDVQFRMLRNDEAVQRLGNVNAARSRFQAGVAGPAGRTALSESSLQWLQGGFEHSVKYTPPARTAAAAATTQGSGPSERQRQSIQDIALLYLGPIAGILCDEAFENGNSLQQGLVQLASNLATKEESQRFMADIRKALG</sequence>
<protein>
    <recommendedName>
        <fullName evidence="1">DUF8082 domain-containing protein</fullName>
    </recommendedName>
</protein>
<dbReference type="Pfam" id="PF26309">
    <property type="entry name" value="DUF8082"/>
    <property type="match status" value="1"/>
</dbReference>
<reference evidence="2 3" key="1">
    <citation type="submission" date="2024-07" db="EMBL/GenBank/DDBJ databases">
        <title>Uliginosibacterium paludis KCTC:42655.</title>
        <authorList>
            <person name="Kim M.K."/>
        </authorList>
    </citation>
    <scope>NUCLEOTIDE SEQUENCE [LARGE SCALE GENOMIC DNA]</scope>
    <source>
        <strain evidence="2 3">KCTC 42655</strain>
    </source>
</reference>
<dbReference type="Proteomes" id="UP001548590">
    <property type="component" value="Unassembled WGS sequence"/>
</dbReference>
<name>A0ABV2CLJ3_9RHOO</name>
<dbReference type="EMBL" id="JBEWLZ010000001">
    <property type="protein sequence ID" value="MET1488767.1"/>
    <property type="molecule type" value="Genomic_DNA"/>
</dbReference>
<feature type="domain" description="DUF8082" evidence="1">
    <location>
        <begin position="135"/>
        <end position="184"/>
    </location>
</feature>
<evidence type="ECO:0000313" key="2">
    <source>
        <dbReference type="EMBL" id="MET1488767.1"/>
    </source>
</evidence>
<accession>A0ABV2CLJ3</accession>
<dbReference type="RefSeq" id="WP_345927174.1">
    <property type="nucleotide sequence ID" value="NZ_JBDIVF010000003.1"/>
</dbReference>
<gene>
    <name evidence="2" type="ORF">ABVT11_02925</name>
</gene>
<evidence type="ECO:0000313" key="3">
    <source>
        <dbReference type="Proteomes" id="UP001548590"/>
    </source>
</evidence>
<organism evidence="2 3">
    <name type="scientific">Uliginosibacterium paludis</name>
    <dbReference type="NCBI Taxonomy" id="1615952"/>
    <lineage>
        <taxon>Bacteria</taxon>
        <taxon>Pseudomonadati</taxon>
        <taxon>Pseudomonadota</taxon>
        <taxon>Betaproteobacteria</taxon>
        <taxon>Rhodocyclales</taxon>
        <taxon>Zoogloeaceae</taxon>
        <taxon>Uliginosibacterium</taxon>
    </lineage>
</organism>